<evidence type="ECO:0000256" key="4">
    <source>
        <dbReference type="PROSITE-ProRule" id="PRU00182"/>
    </source>
</evidence>
<dbReference type="PROSITE" id="PS50889">
    <property type="entry name" value="S4"/>
    <property type="match status" value="1"/>
</dbReference>
<dbReference type="EC" id="5.4.99.-" evidence="5"/>
<reference evidence="8" key="1">
    <citation type="submission" date="2015-04" db="EMBL/GenBank/DDBJ databases">
        <authorList>
            <person name="Mushtaq Mamoona"/>
        </authorList>
    </citation>
    <scope>NUCLEOTIDE SEQUENCE [LARGE SCALE GENOMIC DNA]</scope>
    <source>
        <strain evidence="8">AN4859/03</strain>
    </source>
</reference>
<dbReference type="NCBIfam" id="TIGR00005">
    <property type="entry name" value="rluA_subfam"/>
    <property type="match status" value="1"/>
</dbReference>
<keyword evidence="4" id="KW-0694">RNA-binding</keyword>
<gene>
    <name evidence="7" type="ORF">BRSU_2781</name>
</gene>
<dbReference type="InterPro" id="IPR006224">
    <property type="entry name" value="PsdUridine_synth_RluA-like_CS"/>
</dbReference>
<dbReference type="SUPFAM" id="SSF55120">
    <property type="entry name" value="Pseudouridine synthase"/>
    <property type="match status" value="1"/>
</dbReference>
<dbReference type="Gene3D" id="3.10.290.10">
    <property type="entry name" value="RNA-binding S4 domain"/>
    <property type="match status" value="1"/>
</dbReference>
<dbReference type="PROSITE" id="PS01129">
    <property type="entry name" value="PSI_RLU"/>
    <property type="match status" value="1"/>
</dbReference>
<evidence type="ECO:0000256" key="5">
    <source>
        <dbReference type="RuleBase" id="RU362028"/>
    </source>
</evidence>
<dbReference type="InterPro" id="IPR036986">
    <property type="entry name" value="S4_RNA-bd_sf"/>
</dbReference>
<dbReference type="GO" id="GO:0009982">
    <property type="term" value="F:pseudouridine synthase activity"/>
    <property type="evidence" value="ECO:0007669"/>
    <property type="project" value="InterPro"/>
</dbReference>
<evidence type="ECO:0000259" key="6">
    <source>
        <dbReference type="Pfam" id="PF00849"/>
    </source>
</evidence>
<dbReference type="AlphaFoldDB" id="A0A0G4KAL7"/>
<proteinExistence type="inferred from homology"/>
<dbReference type="GO" id="GO:0140098">
    <property type="term" value="F:catalytic activity, acting on RNA"/>
    <property type="evidence" value="ECO:0007669"/>
    <property type="project" value="UniProtKB-ARBA"/>
</dbReference>
<keyword evidence="8" id="KW-1185">Reference proteome</keyword>
<keyword evidence="2 5" id="KW-0413">Isomerase</keyword>
<organism evidence="7 8">
    <name type="scientific">Brachyspira suanatina</name>
    <dbReference type="NCBI Taxonomy" id="381802"/>
    <lineage>
        <taxon>Bacteria</taxon>
        <taxon>Pseudomonadati</taxon>
        <taxon>Spirochaetota</taxon>
        <taxon>Spirochaetia</taxon>
        <taxon>Brachyspirales</taxon>
        <taxon>Brachyspiraceae</taxon>
        <taxon>Brachyspira</taxon>
    </lineage>
</organism>
<evidence type="ECO:0000313" key="7">
    <source>
        <dbReference type="EMBL" id="CRF35632.1"/>
    </source>
</evidence>
<accession>A0A0G4KAL7</accession>
<dbReference type="CDD" id="cd02869">
    <property type="entry name" value="PseudoU_synth_RluA_like"/>
    <property type="match status" value="1"/>
</dbReference>
<dbReference type="RefSeq" id="WP_245158120.1">
    <property type="nucleotide sequence ID" value="NZ_CVLB01000003.1"/>
</dbReference>
<dbReference type="InterPro" id="IPR006145">
    <property type="entry name" value="PsdUridine_synth_RsuA/RluA"/>
</dbReference>
<evidence type="ECO:0000256" key="1">
    <source>
        <dbReference type="ARBA" id="ARBA00010876"/>
    </source>
</evidence>
<dbReference type="InterPro" id="IPR050188">
    <property type="entry name" value="RluA_PseudoU_synthase"/>
</dbReference>
<feature type="active site" evidence="3">
    <location>
        <position position="168"/>
    </location>
</feature>
<comment type="function">
    <text evidence="5">Responsible for synthesis of pseudouridine from uracil.</text>
</comment>
<protein>
    <recommendedName>
        <fullName evidence="5">Pseudouridine synthase</fullName>
        <ecNumber evidence="5">5.4.99.-</ecNumber>
    </recommendedName>
</protein>
<dbReference type="EMBL" id="CVLB01000003">
    <property type="protein sequence ID" value="CRF35632.1"/>
    <property type="molecule type" value="Genomic_DNA"/>
</dbReference>
<comment type="similarity">
    <text evidence="1 5">Belongs to the pseudouridine synthase RluA family.</text>
</comment>
<dbReference type="PANTHER" id="PTHR21600:SF44">
    <property type="entry name" value="RIBOSOMAL LARGE SUBUNIT PSEUDOURIDINE SYNTHASE D"/>
    <property type="match status" value="1"/>
</dbReference>
<dbReference type="PANTHER" id="PTHR21600">
    <property type="entry name" value="MITOCHONDRIAL RNA PSEUDOURIDINE SYNTHASE"/>
    <property type="match status" value="1"/>
</dbReference>
<dbReference type="Gene3D" id="3.30.2350.10">
    <property type="entry name" value="Pseudouridine synthase"/>
    <property type="match status" value="1"/>
</dbReference>
<comment type="catalytic activity">
    <reaction evidence="5">
        <text>a uridine in RNA = a pseudouridine in RNA</text>
        <dbReference type="Rhea" id="RHEA:48348"/>
        <dbReference type="Rhea" id="RHEA-COMP:12068"/>
        <dbReference type="Rhea" id="RHEA-COMP:12069"/>
        <dbReference type="ChEBI" id="CHEBI:65314"/>
        <dbReference type="ChEBI" id="CHEBI:65315"/>
    </reaction>
</comment>
<dbReference type="Pfam" id="PF00849">
    <property type="entry name" value="PseudoU_synth_2"/>
    <property type="match status" value="1"/>
</dbReference>
<evidence type="ECO:0000256" key="2">
    <source>
        <dbReference type="ARBA" id="ARBA00023235"/>
    </source>
</evidence>
<dbReference type="GO" id="GO:0000455">
    <property type="term" value="P:enzyme-directed rRNA pseudouridine synthesis"/>
    <property type="evidence" value="ECO:0007669"/>
    <property type="project" value="TreeGrafter"/>
</dbReference>
<dbReference type="GO" id="GO:0003723">
    <property type="term" value="F:RNA binding"/>
    <property type="evidence" value="ECO:0007669"/>
    <property type="project" value="UniProtKB-KW"/>
</dbReference>
<name>A0A0G4KAL7_9SPIR</name>
<evidence type="ECO:0000313" key="8">
    <source>
        <dbReference type="Proteomes" id="UP000043763"/>
    </source>
</evidence>
<sequence>MSKEEIELENNSIDTEEIEDDEIDAENSNNKKSFIITKDDIGKRLDTFVSEKLNITRSQVKNYLTYIIVNGIEKKLSYSLKLNDNIIINLDNIFKDKPDTANPIPENIDLDILYEDKYLLVINKPAGMSVHCSPSEMSGTLVNALLYKIKDFDFVGNKERAGIIHRLDKDTSGLMIIGKNANIVSSIQEQFKNRTIKKIYHAIVIGVLKDNYLEINLPIGRHQVYRKKMTVRDDGKEALTHIKVLKRFNSHTLIEINLKTGRTHQIRVHSSYKGFPVAGDKIYSKSFNKYSGLMLVAKKIEFMHPITKESLDFEIDYPDYFTNFLYSDNI</sequence>
<dbReference type="InterPro" id="IPR006225">
    <property type="entry name" value="PsdUridine_synth_RluC/D"/>
</dbReference>
<evidence type="ECO:0000256" key="3">
    <source>
        <dbReference type="PIRSR" id="PIRSR606225-1"/>
    </source>
</evidence>
<dbReference type="InterPro" id="IPR020103">
    <property type="entry name" value="PsdUridine_synth_cat_dom_sf"/>
</dbReference>
<dbReference type="Proteomes" id="UP000043763">
    <property type="component" value="Unassembled WGS sequence"/>
</dbReference>
<feature type="domain" description="Pseudouridine synthase RsuA/RluA-like" evidence="6">
    <location>
        <begin position="118"/>
        <end position="271"/>
    </location>
</feature>